<sequence>MIKKIFKSLQDKTFLKYSLSILIFLMLGCVIYLLKSPKPEPVIKRNYNKSEIRKVLNKADILYDSYELNRSYDYFNQAQLLCDTDIYYIEYVYALTCMAAIEQIQGDFVASEILLTKTLPYLKKIKKPRFAANVYEQFGANYYYTYDYKNSLLYYQKALHLKTSSFRKITVLNSISQIYLKQKKVKLAESILIPLSKIKTICKNNKHINDYEYARILDDVGLCYHQQGKPEAIDYYKKAMTIQLKLKDSYALLYTNLHIAEYFQLSNPQKAQPYAKKAYLLSNKLNDAHNQLQSLNLLTKTSQGKKLKEYSTQFIQLSDSIEKARKTAKNQFARIKYYSKKDKDENLQYKAEKVKNELQLERQKNRNILSYIILFFTTMFSLFLYCYLTIKGKKEKNDAVLKSELRISNQLSAELTHDVYETLTFAENIDLTNEDNKEKLLSNLDAIYARTRNISKENSAITTGKHYASALKEMISGFKTPELNILLNGFDSILWDDVERNKKIVLYRILQELFFNMKKHSQATLVSINFKINDKTMTIIYNDNGIGTKNSTPNLKNGLQNVENRIKTINGNIIFDNNPEKGFRLSFTFPL</sequence>
<keyword evidence="6" id="KW-0067">ATP-binding</keyword>
<organism evidence="6 7">
    <name type="scientific">Flavobacterium piscisymbiosum</name>
    <dbReference type="NCBI Taxonomy" id="2893753"/>
    <lineage>
        <taxon>Bacteria</taxon>
        <taxon>Pseudomonadati</taxon>
        <taxon>Bacteroidota</taxon>
        <taxon>Flavobacteriia</taxon>
        <taxon>Flavobacteriales</taxon>
        <taxon>Flavobacteriaceae</taxon>
        <taxon>Flavobacterium</taxon>
    </lineage>
</organism>
<keyword evidence="4" id="KW-0802">TPR repeat</keyword>
<keyword evidence="5" id="KW-0812">Transmembrane</keyword>
<protein>
    <submittedName>
        <fullName evidence="6">ATP-binding protein</fullName>
    </submittedName>
</protein>
<evidence type="ECO:0000256" key="3">
    <source>
        <dbReference type="ARBA" id="ARBA00023012"/>
    </source>
</evidence>
<evidence type="ECO:0000256" key="2">
    <source>
        <dbReference type="ARBA" id="ARBA00022777"/>
    </source>
</evidence>
<accession>A0ABS8M7F6</accession>
<dbReference type="EMBL" id="JAJJMM010000001">
    <property type="protein sequence ID" value="MCC9061404.1"/>
    <property type="molecule type" value="Genomic_DNA"/>
</dbReference>
<dbReference type="PANTHER" id="PTHR24421:SF60">
    <property type="entry name" value="SENSOR HISTIDINE KINASE COMP"/>
    <property type="match status" value="1"/>
</dbReference>
<keyword evidence="1" id="KW-0808">Transferase</keyword>
<dbReference type="GO" id="GO:0005524">
    <property type="term" value="F:ATP binding"/>
    <property type="evidence" value="ECO:0007669"/>
    <property type="project" value="UniProtKB-KW"/>
</dbReference>
<dbReference type="SUPFAM" id="SSF48452">
    <property type="entry name" value="TPR-like"/>
    <property type="match status" value="1"/>
</dbReference>
<dbReference type="Gene3D" id="1.25.40.10">
    <property type="entry name" value="Tetratricopeptide repeat domain"/>
    <property type="match status" value="2"/>
</dbReference>
<keyword evidence="7" id="KW-1185">Reference proteome</keyword>
<dbReference type="RefSeq" id="WP_230032392.1">
    <property type="nucleotide sequence ID" value="NZ_JAJJMM010000001.1"/>
</dbReference>
<dbReference type="PROSITE" id="PS51257">
    <property type="entry name" value="PROKAR_LIPOPROTEIN"/>
    <property type="match status" value="1"/>
</dbReference>
<evidence type="ECO:0000256" key="1">
    <source>
        <dbReference type="ARBA" id="ARBA00022679"/>
    </source>
</evidence>
<dbReference type="PROSITE" id="PS50005">
    <property type="entry name" value="TPR"/>
    <property type="match status" value="1"/>
</dbReference>
<feature type="transmembrane region" description="Helical" evidence="5">
    <location>
        <begin position="14"/>
        <end position="34"/>
    </location>
</feature>
<evidence type="ECO:0000313" key="6">
    <source>
        <dbReference type="EMBL" id="MCC9061404.1"/>
    </source>
</evidence>
<dbReference type="InterPro" id="IPR050482">
    <property type="entry name" value="Sensor_HK_TwoCompSys"/>
</dbReference>
<gene>
    <name evidence="6" type="ORF">LNP81_00170</name>
</gene>
<dbReference type="SUPFAM" id="SSF55874">
    <property type="entry name" value="ATPase domain of HSP90 chaperone/DNA topoisomerase II/histidine kinase"/>
    <property type="match status" value="1"/>
</dbReference>
<dbReference type="InterPro" id="IPR019734">
    <property type="entry name" value="TPR_rpt"/>
</dbReference>
<dbReference type="InterPro" id="IPR011990">
    <property type="entry name" value="TPR-like_helical_dom_sf"/>
</dbReference>
<feature type="repeat" description="TPR" evidence="4">
    <location>
        <begin position="132"/>
        <end position="165"/>
    </location>
</feature>
<keyword evidence="3" id="KW-0902">Two-component regulatory system</keyword>
<dbReference type="Gene3D" id="3.30.565.10">
    <property type="entry name" value="Histidine kinase-like ATPase, C-terminal domain"/>
    <property type="match status" value="1"/>
</dbReference>
<dbReference type="PANTHER" id="PTHR24421">
    <property type="entry name" value="NITRATE/NITRITE SENSOR PROTEIN NARX-RELATED"/>
    <property type="match status" value="1"/>
</dbReference>
<comment type="caution">
    <text evidence="6">The sequence shown here is derived from an EMBL/GenBank/DDBJ whole genome shotgun (WGS) entry which is preliminary data.</text>
</comment>
<dbReference type="SMART" id="SM00028">
    <property type="entry name" value="TPR"/>
    <property type="match status" value="3"/>
</dbReference>
<evidence type="ECO:0000313" key="7">
    <source>
        <dbReference type="Proteomes" id="UP001430679"/>
    </source>
</evidence>
<reference evidence="6" key="1">
    <citation type="submission" date="2021-11" db="EMBL/GenBank/DDBJ databases">
        <title>Description of novel Flavobacterium species.</title>
        <authorList>
            <person name="Saticioglu I.B."/>
            <person name="Ay H."/>
            <person name="Altun S."/>
            <person name="Duman M."/>
        </authorList>
    </citation>
    <scope>NUCLEOTIDE SEQUENCE</scope>
    <source>
        <strain evidence="6">F-30</strain>
    </source>
</reference>
<keyword evidence="5" id="KW-1133">Transmembrane helix</keyword>
<dbReference type="Proteomes" id="UP001430679">
    <property type="component" value="Unassembled WGS sequence"/>
</dbReference>
<keyword evidence="2" id="KW-0418">Kinase</keyword>
<dbReference type="InterPro" id="IPR036890">
    <property type="entry name" value="HATPase_C_sf"/>
</dbReference>
<proteinExistence type="predicted"/>
<evidence type="ECO:0000256" key="5">
    <source>
        <dbReference type="SAM" id="Phobius"/>
    </source>
</evidence>
<name>A0ABS8M7F6_9FLAO</name>
<keyword evidence="5" id="KW-0472">Membrane</keyword>
<evidence type="ECO:0000256" key="4">
    <source>
        <dbReference type="PROSITE-ProRule" id="PRU00339"/>
    </source>
</evidence>
<feature type="transmembrane region" description="Helical" evidence="5">
    <location>
        <begin position="368"/>
        <end position="388"/>
    </location>
</feature>
<keyword evidence="6" id="KW-0547">Nucleotide-binding</keyword>